<keyword evidence="1" id="KW-0812">Transmembrane</keyword>
<dbReference type="AlphaFoldDB" id="A0AAJ4R9Z8"/>
<dbReference type="EMBL" id="RJJC01000001">
    <property type="protein sequence ID" value="RNJ27316.1"/>
    <property type="molecule type" value="Genomic_DNA"/>
</dbReference>
<protein>
    <recommendedName>
        <fullName evidence="2">DUF7344 domain-containing protein</fullName>
    </recommendedName>
</protein>
<evidence type="ECO:0000256" key="1">
    <source>
        <dbReference type="SAM" id="Phobius"/>
    </source>
</evidence>
<reference evidence="3 4" key="1">
    <citation type="submission" date="2018-11" db="EMBL/GenBank/DDBJ databases">
        <title>Genome sequences of Natronomonas sp. CBA1133.</title>
        <authorList>
            <person name="Roh S.W."/>
            <person name="Cha I.-T."/>
        </authorList>
    </citation>
    <scope>NUCLEOTIDE SEQUENCE [LARGE SCALE GENOMIC DNA]</scope>
    <source>
        <strain evidence="3 4">CBA1133</strain>
    </source>
</reference>
<keyword evidence="1" id="KW-1133">Transmembrane helix</keyword>
<sequence>MFPQSTLTEPEIYGVLSNPRRRETLAALWDAETTYTLRALSERLATAESGLDPAPRALRESVYNALHQTHLPKMDALGLVAYDGDRKTVTALPASRRLTPYMDVVTRAGITWGEYYRALGLVGLFATTTTLADVPLLGAVDPLIPATVFLGLFAVSTAYQLTGGRVRWWLTRALRR</sequence>
<keyword evidence="4" id="KW-1185">Reference proteome</keyword>
<accession>A0AAJ4R9Z8</accession>
<evidence type="ECO:0000259" key="2">
    <source>
        <dbReference type="Pfam" id="PF24035"/>
    </source>
</evidence>
<name>A0AAJ4R9Z8_9EURY</name>
<feature type="transmembrane region" description="Helical" evidence="1">
    <location>
        <begin position="143"/>
        <end position="162"/>
    </location>
</feature>
<dbReference type="RefSeq" id="WP_123124513.1">
    <property type="nucleotide sequence ID" value="NZ_QKNW01000001.1"/>
</dbReference>
<organism evidence="3 4">
    <name type="scientific">Halosegnis longus</name>
    <dbReference type="NCBI Taxonomy" id="2216012"/>
    <lineage>
        <taxon>Archaea</taxon>
        <taxon>Methanobacteriati</taxon>
        <taxon>Methanobacteriota</taxon>
        <taxon>Stenosarchaea group</taxon>
        <taxon>Halobacteria</taxon>
        <taxon>Halobacteriales</taxon>
        <taxon>Natronomonadaceae</taxon>
        <taxon>Halosegnis</taxon>
    </lineage>
</organism>
<dbReference type="InterPro" id="IPR055768">
    <property type="entry name" value="DUF7344"/>
</dbReference>
<dbReference type="Pfam" id="PF24035">
    <property type="entry name" value="DUF7344"/>
    <property type="match status" value="1"/>
</dbReference>
<evidence type="ECO:0000313" key="4">
    <source>
        <dbReference type="Proteomes" id="UP000270581"/>
    </source>
</evidence>
<evidence type="ECO:0000313" key="3">
    <source>
        <dbReference type="EMBL" id="RNJ27316.1"/>
    </source>
</evidence>
<gene>
    <name evidence="3" type="ORF">Nmn1133_11920</name>
</gene>
<keyword evidence="1" id="KW-0472">Membrane</keyword>
<feature type="domain" description="DUF7344" evidence="2">
    <location>
        <begin position="14"/>
        <end position="90"/>
    </location>
</feature>
<dbReference type="Proteomes" id="UP000270581">
    <property type="component" value="Unassembled WGS sequence"/>
</dbReference>
<feature type="transmembrane region" description="Helical" evidence="1">
    <location>
        <begin position="115"/>
        <end position="137"/>
    </location>
</feature>
<comment type="caution">
    <text evidence="3">The sequence shown here is derived from an EMBL/GenBank/DDBJ whole genome shotgun (WGS) entry which is preliminary data.</text>
</comment>
<proteinExistence type="predicted"/>